<sequence length="144" mass="15940">MKNELICLGHKMTVLNPSGNYDMIEGTTLPGVPGPPAHYHATYSETFYVLEGRMEFLVNGSAVVLESGGSIDFAPHTAHTFQNLGDTPCRWLNIHSPKGFLSFFQQFGISSDLENAFEKSVGQNIIEDVLKKAESFDMHLVQPH</sequence>
<dbReference type="EMBL" id="FNXY01000001">
    <property type="protein sequence ID" value="SEI39326.1"/>
    <property type="molecule type" value="Genomic_DNA"/>
</dbReference>
<reference evidence="2 3" key="1">
    <citation type="submission" date="2016-10" db="EMBL/GenBank/DDBJ databases">
        <authorList>
            <person name="de Groot N.N."/>
        </authorList>
    </citation>
    <scope>NUCLEOTIDE SEQUENCE [LARGE SCALE GENOMIC DNA]</scope>
    <source>
        <strain evidence="2 3">DSM 19938</strain>
    </source>
</reference>
<evidence type="ECO:0000313" key="3">
    <source>
        <dbReference type="Proteomes" id="UP000199532"/>
    </source>
</evidence>
<dbReference type="OrthoDB" id="9806121at2"/>
<organism evidence="2 3">
    <name type="scientific">Dyadobacter koreensis</name>
    <dbReference type="NCBI Taxonomy" id="408657"/>
    <lineage>
        <taxon>Bacteria</taxon>
        <taxon>Pseudomonadati</taxon>
        <taxon>Bacteroidota</taxon>
        <taxon>Cytophagia</taxon>
        <taxon>Cytophagales</taxon>
        <taxon>Spirosomataceae</taxon>
        <taxon>Dyadobacter</taxon>
    </lineage>
</organism>
<gene>
    <name evidence="2" type="ORF">SAMN04487995_0344</name>
</gene>
<dbReference type="PANTHER" id="PTHR36440">
    <property type="entry name" value="PUTATIVE (AFU_ORTHOLOGUE AFUA_8G07350)-RELATED"/>
    <property type="match status" value="1"/>
</dbReference>
<dbReference type="InterPro" id="IPR014710">
    <property type="entry name" value="RmlC-like_jellyroll"/>
</dbReference>
<dbReference type="AlphaFoldDB" id="A0A1H6QBW5"/>
<dbReference type="Proteomes" id="UP000199532">
    <property type="component" value="Unassembled WGS sequence"/>
</dbReference>
<accession>A0A1H6QBW5</accession>
<dbReference type="Pfam" id="PF07883">
    <property type="entry name" value="Cupin_2"/>
    <property type="match status" value="1"/>
</dbReference>
<dbReference type="PANTHER" id="PTHR36440:SF1">
    <property type="entry name" value="PUTATIVE (AFU_ORTHOLOGUE AFUA_8G07350)-RELATED"/>
    <property type="match status" value="1"/>
</dbReference>
<dbReference type="InterPro" id="IPR013096">
    <property type="entry name" value="Cupin_2"/>
</dbReference>
<dbReference type="SUPFAM" id="SSF51182">
    <property type="entry name" value="RmlC-like cupins"/>
    <property type="match status" value="1"/>
</dbReference>
<dbReference type="RefSeq" id="WP_090331298.1">
    <property type="nucleotide sequence ID" value="NZ_FNXY01000001.1"/>
</dbReference>
<evidence type="ECO:0000259" key="1">
    <source>
        <dbReference type="Pfam" id="PF07883"/>
    </source>
</evidence>
<proteinExistence type="predicted"/>
<keyword evidence="3" id="KW-1185">Reference proteome</keyword>
<feature type="domain" description="Cupin type-2" evidence="1">
    <location>
        <begin position="30"/>
        <end position="94"/>
    </location>
</feature>
<name>A0A1H6QBW5_9BACT</name>
<dbReference type="Gene3D" id="2.60.120.10">
    <property type="entry name" value="Jelly Rolls"/>
    <property type="match status" value="1"/>
</dbReference>
<evidence type="ECO:0000313" key="2">
    <source>
        <dbReference type="EMBL" id="SEI39326.1"/>
    </source>
</evidence>
<dbReference type="STRING" id="408657.SAMN04487995_0344"/>
<dbReference type="InterPro" id="IPR053146">
    <property type="entry name" value="QDO-like"/>
</dbReference>
<protein>
    <submittedName>
        <fullName evidence="2">Cupin domain-containing protein</fullName>
    </submittedName>
</protein>
<dbReference type="InterPro" id="IPR011051">
    <property type="entry name" value="RmlC_Cupin_sf"/>
</dbReference>